<feature type="compositionally biased region" description="Polar residues" evidence="1">
    <location>
        <begin position="491"/>
        <end position="502"/>
    </location>
</feature>
<keyword evidence="4" id="KW-1185">Reference proteome</keyword>
<feature type="compositionally biased region" description="Acidic residues" evidence="1">
    <location>
        <begin position="517"/>
        <end position="526"/>
    </location>
</feature>
<feature type="transmembrane region" description="Helical" evidence="2">
    <location>
        <begin position="111"/>
        <end position="135"/>
    </location>
</feature>
<keyword evidence="2" id="KW-0812">Transmembrane</keyword>
<feature type="compositionally biased region" description="Polar residues" evidence="1">
    <location>
        <begin position="535"/>
        <end position="557"/>
    </location>
</feature>
<accession>A0A8J6E3B3</accession>
<feature type="transmembrane region" description="Helical" evidence="2">
    <location>
        <begin position="282"/>
        <end position="309"/>
    </location>
</feature>
<proteinExistence type="predicted"/>
<feature type="region of interest" description="Disordered" evidence="1">
    <location>
        <begin position="486"/>
        <end position="557"/>
    </location>
</feature>
<sequence length="678" mass="76544">MQIFALLHWIGRSKAWSGTGSIFPYSWLYWTKYILLANLDITGFAAPIVENLSTYVGTSDTLPYVATAHIASFTIIPSVLVALYIVFFVIMHLEDRTTHQASERVRVIVYLFQRGVVALYQYLYLPVLVAAFRGLSMVTTTWVTSDITVVSGTETYLAVLGGVTVVLFGVIPPLIIASQVAQTLVHADPTSHERYIRSKEAEYICQLSEDVRLAKLHYQSSFTRRWAYMMAGWCFIKLIWAFVVICPIYSMTISIIVLIALMSLLAPFVSLVYVYRSKFISIALLIVWWNYLINLIFAAAVVASLSSAILQPTLLVIWLTLVNACTAGVVVVVVTLGFIRGDSWPVSNRTLNLTPEIRTMIASIRRSASFVEKMQCTPILLTPIDEVKFHIFFLHRFWRVTRHRRLMFEPTVGGLLEDLTRLFYARKDVSLLPNEILEPELPYLVPRLRQRAREMILIPKRNSRILTKLVVVRMFSEHIKPENMRPWGEAQFSSPDDSTQSESESHPVVAFTLSSSEESETDDEPSSDTYIAGNTAGTSTGSPAVPTTPTLGRSSPQIPRLLISSHATRPKINGRTASELVGADELPSDDEVTMSNRVARIEGDLGVLWREARRLEEEYAYLNDERLDPKSKRRFPELQKVHEEIRLKQRELDALVSPNATPRERKGLLTSPSDLKVD</sequence>
<feature type="region of interest" description="Disordered" evidence="1">
    <location>
        <begin position="655"/>
        <end position="678"/>
    </location>
</feature>
<feature type="transmembrane region" description="Helical" evidence="2">
    <location>
        <begin position="226"/>
        <end position="245"/>
    </location>
</feature>
<feature type="transmembrane region" description="Helical" evidence="2">
    <location>
        <begin position="315"/>
        <end position="339"/>
    </location>
</feature>
<reference evidence="3" key="1">
    <citation type="submission" date="2021-05" db="EMBL/GenBank/DDBJ databases">
        <title>A free-living protist that lacks canonical eukaryotic 1 DNA replication and segregation systems.</title>
        <authorList>
            <person name="Salas-Leiva D.E."/>
            <person name="Tromer E.C."/>
            <person name="Curtis B.A."/>
            <person name="Jerlstrom-Hultqvist J."/>
            <person name="Kolisko M."/>
            <person name="Yi Z."/>
            <person name="Salas-Leiva J.S."/>
            <person name="Gallot-Lavallee L."/>
            <person name="Kops G.J.P.L."/>
            <person name="Archibald J.M."/>
            <person name="Simpson A.G.B."/>
            <person name="Roger A.J."/>
        </authorList>
    </citation>
    <scope>NUCLEOTIDE SEQUENCE</scope>
    <source>
        <strain evidence="3">BICM</strain>
    </source>
</reference>
<feature type="transmembrane region" description="Helical" evidence="2">
    <location>
        <begin position="155"/>
        <end position="176"/>
    </location>
</feature>
<name>A0A8J6E3B3_9EUKA</name>
<keyword evidence="2" id="KW-0472">Membrane</keyword>
<protein>
    <submittedName>
        <fullName evidence="3">Uncharacterized protein</fullName>
    </submittedName>
</protein>
<gene>
    <name evidence="3" type="ORF">J8273_2963</name>
</gene>
<comment type="caution">
    <text evidence="3">The sequence shown here is derived from an EMBL/GenBank/DDBJ whole genome shotgun (WGS) entry which is preliminary data.</text>
</comment>
<evidence type="ECO:0000313" key="3">
    <source>
        <dbReference type="EMBL" id="KAG9395396.1"/>
    </source>
</evidence>
<keyword evidence="2" id="KW-1133">Transmembrane helix</keyword>
<evidence type="ECO:0000313" key="4">
    <source>
        <dbReference type="Proteomes" id="UP000717585"/>
    </source>
</evidence>
<dbReference type="EMBL" id="JAHDYR010000011">
    <property type="protein sequence ID" value="KAG9395396.1"/>
    <property type="molecule type" value="Genomic_DNA"/>
</dbReference>
<dbReference type="AlphaFoldDB" id="A0A8J6E3B3"/>
<evidence type="ECO:0000256" key="2">
    <source>
        <dbReference type="SAM" id="Phobius"/>
    </source>
</evidence>
<evidence type="ECO:0000256" key="1">
    <source>
        <dbReference type="SAM" id="MobiDB-lite"/>
    </source>
</evidence>
<feature type="transmembrane region" description="Helical" evidence="2">
    <location>
        <begin position="251"/>
        <end position="275"/>
    </location>
</feature>
<dbReference type="Proteomes" id="UP000717585">
    <property type="component" value="Unassembled WGS sequence"/>
</dbReference>
<feature type="transmembrane region" description="Helical" evidence="2">
    <location>
        <begin position="70"/>
        <end position="90"/>
    </location>
</feature>
<organism evidence="3 4">
    <name type="scientific">Carpediemonas membranifera</name>
    <dbReference type="NCBI Taxonomy" id="201153"/>
    <lineage>
        <taxon>Eukaryota</taxon>
        <taxon>Metamonada</taxon>
        <taxon>Carpediemonas-like organisms</taxon>
        <taxon>Carpediemonas</taxon>
    </lineage>
</organism>